<evidence type="ECO:0000256" key="1">
    <source>
        <dbReference type="SAM" id="MobiDB-lite"/>
    </source>
</evidence>
<proteinExistence type="predicted"/>
<dbReference type="InterPro" id="IPR013762">
    <property type="entry name" value="Integrase-like_cat_sf"/>
</dbReference>
<reference evidence="2" key="1">
    <citation type="submission" date="2020-11" db="EMBL/GenBank/DDBJ databases">
        <authorList>
            <person name="Tran Van P."/>
        </authorList>
    </citation>
    <scope>NUCLEOTIDE SEQUENCE</scope>
</reference>
<organism evidence="2">
    <name type="scientific">Cyprideis torosa</name>
    <dbReference type="NCBI Taxonomy" id="163714"/>
    <lineage>
        <taxon>Eukaryota</taxon>
        <taxon>Metazoa</taxon>
        <taxon>Ecdysozoa</taxon>
        <taxon>Arthropoda</taxon>
        <taxon>Crustacea</taxon>
        <taxon>Oligostraca</taxon>
        <taxon>Ostracoda</taxon>
        <taxon>Podocopa</taxon>
        <taxon>Podocopida</taxon>
        <taxon>Cytherocopina</taxon>
        <taxon>Cytheroidea</taxon>
        <taxon>Cytherideidae</taxon>
        <taxon>Cyprideis</taxon>
    </lineage>
</organism>
<protein>
    <submittedName>
        <fullName evidence="2">Uncharacterized protein</fullName>
    </submittedName>
</protein>
<evidence type="ECO:0000313" key="2">
    <source>
        <dbReference type="EMBL" id="CAD7231024.1"/>
    </source>
</evidence>
<gene>
    <name evidence="2" type="ORF">CTOB1V02_LOCUS8879</name>
</gene>
<name>A0A7R8WL51_9CRUS</name>
<dbReference type="AlphaFoldDB" id="A0A7R8WL51"/>
<dbReference type="EMBL" id="OB663138">
    <property type="protein sequence ID" value="CAD7231024.1"/>
    <property type="molecule type" value="Genomic_DNA"/>
</dbReference>
<feature type="region of interest" description="Disordered" evidence="1">
    <location>
        <begin position="142"/>
        <end position="179"/>
    </location>
</feature>
<dbReference type="GO" id="GO:0003677">
    <property type="term" value="F:DNA binding"/>
    <property type="evidence" value="ECO:0007669"/>
    <property type="project" value="InterPro"/>
</dbReference>
<feature type="compositionally biased region" description="Acidic residues" evidence="1">
    <location>
        <begin position="489"/>
        <end position="509"/>
    </location>
</feature>
<dbReference type="GO" id="GO:0006310">
    <property type="term" value="P:DNA recombination"/>
    <property type="evidence" value="ECO:0007669"/>
    <property type="project" value="InterPro"/>
</dbReference>
<sequence length="527" mass="60359">MSEEEDSITSKLFSGVDLTEDEILRILKLSLVVTDRLQAQMVKHILQHIIRRKLGLKIPDELWKRLLRSNAHKEITLETVFYGGKKEESLHLQCFTLERRFTLESKVYFRKSAAKRATCSVCSLQVIKLKRHMARQHPDFRWKAEDDNPSTEDILSDEGPLFGEKDHDDAPTEQTMEEPTEEEILSLEEIDLSVDDIPVEEFLSFLTSDFGKHMKEKLAKANVATIKRMMKYGLLPSLAIRKKFVEFEERLKIFQKQRKGLISLSAFRDIKEQVKRYINFFNTENAKTVRMRRTSALLMEEINDVTVVKARNVLITAGVIAFAQRPMPAETLTLSEVEGGSTESGVFIVYVRDHKTGKSYPAPLAWNSEEKRLLDIYSNWRKSLSLTHDKFFVTQNLSPISNAGLIVSGVFAKAGVEGFTACKNRRTTATTMRDKDKTVSRILSKAMTHSELVAEQHYQLSAERKDFSELFNKIRSTRMEGGIFPGDYNVDDSDDTGDYEDDSGNDEDVPQNQEWQLNLLILVVKAK</sequence>
<dbReference type="Gene3D" id="1.10.443.10">
    <property type="entry name" value="Intergrase catalytic core"/>
    <property type="match status" value="1"/>
</dbReference>
<accession>A0A7R8WL51</accession>
<dbReference type="GO" id="GO:0015074">
    <property type="term" value="P:DNA integration"/>
    <property type="evidence" value="ECO:0007669"/>
    <property type="project" value="InterPro"/>
</dbReference>
<feature type="region of interest" description="Disordered" evidence="1">
    <location>
        <begin position="484"/>
        <end position="511"/>
    </location>
</feature>
<feature type="compositionally biased region" description="Acidic residues" evidence="1">
    <location>
        <begin position="147"/>
        <end position="156"/>
    </location>
</feature>